<dbReference type="Pfam" id="PF13796">
    <property type="entry name" value="Sensor"/>
    <property type="match status" value="1"/>
</dbReference>
<gene>
    <name evidence="3" type="ORF">NQZ67_16875</name>
</gene>
<dbReference type="EMBL" id="JANIPJ010000012">
    <property type="protein sequence ID" value="MCR2805565.1"/>
    <property type="molecule type" value="Genomic_DNA"/>
</dbReference>
<dbReference type="RefSeq" id="WP_257448164.1">
    <property type="nucleotide sequence ID" value="NZ_JANIPJ010000012.1"/>
</dbReference>
<organism evidence="3 4">
    <name type="scientific">Paenibacillus soyae</name>
    <dbReference type="NCBI Taxonomy" id="2969249"/>
    <lineage>
        <taxon>Bacteria</taxon>
        <taxon>Bacillati</taxon>
        <taxon>Bacillota</taxon>
        <taxon>Bacilli</taxon>
        <taxon>Bacillales</taxon>
        <taxon>Paenibacillaceae</taxon>
        <taxon>Paenibacillus</taxon>
    </lineage>
</organism>
<dbReference type="Proteomes" id="UP001141950">
    <property type="component" value="Unassembled WGS sequence"/>
</dbReference>
<dbReference type="InterPro" id="IPR025828">
    <property type="entry name" value="Put_sensor_dom"/>
</dbReference>
<keyword evidence="1" id="KW-1133">Transmembrane helix</keyword>
<feature type="transmembrane region" description="Helical" evidence="1">
    <location>
        <begin position="109"/>
        <end position="138"/>
    </location>
</feature>
<accession>A0A9X2S9Y5</accession>
<evidence type="ECO:0000259" key="2">
    <source>
        <dbReference type="Pfam" id="PF13796"/>
    </source>
</evidence>
<feature type="transmembrane region" description="Helical" evidence="1">
    <location>
        <begin position="34"/>
        <end position="55"/>
    </location>
</feature>
<evidence type="ECO:0000313" key="3">
    <source>
        <dbReference type="EMBL" id="MCR2805565.1"/>
    </source>
</evidence>
<comment type="caution">
    <text evidence="3">The sequence shown here is derived from an EMBL/GenBank/DDBJ whole genome shotgun (WGS) entry which is preliminary data.</text>
</comment>
<protein>
    <submittedName>
        <fullName evidence="3">Sensor domain-containing protein</fullName>
    </submittedName>
</protein>
<dbReference type="AlphaFoldDB" id="A0A9X2S9Y5"/>
<sequence>MMKKPSAFQAWELLVLSLPKGIAAFVVIVAGLSISLPLSVFLIGIPLLAFTLVLCRSIMVGEGSNVTAWLQGQKRSAANDQPKAAATEQQSWRSWLASVMKDGKSYRSILFGIVQLPISIVMFTLAIVLPATAFAVLLSPAAYEVSMRLFEFDLFSTEWGLDQLFDWNLTSAQRSWIAGGVGLVFSLLIPPLLKGLGRWYSAWILSVAGPEPVREVKQEVAYNREMFEYLMALGEEGHPANETDKNLARA</sequence>
<feature type="transmembrane region" description="Helical" evidence="1">
    <location>
        <begin position="175"/>
        <end position="193"/>
    </location>
</feature>
<keyword evidence="4" id="KW-1185">Reference proteome</keyword>
<keyword evidence="1" id="KW-0472">Membrane</keyword>
<feature type="domain" description="Putative sensor" evidence="2">
    <location>
        <begin position="14"/>
        <end position="201"/>
    </location>
</feature>
<keyword evidence="1" id="KW-0812">Transmembrane</keyword>
<name>A0A9X2S9Y5_9BACL</name>
<proteinExistence type="predicted"/>
<evidence type="ECO:0000256" key="1">
    <source>
        <dbReference type="SAM" id="Phobius"/>
    </source>
</evidence>
<evidence type="ECO:0000313" key="4">
    <source>
        <dbReference type="Proteomes" id="UP001141950"/>
    </source>
</evidence>
<reference evidence="3" key="1">
    <citation type="submission" date="2022-08" db="EMBL/GenBank/DDBJ databases">
        <title>The genomic sequence of strain Paenibacillus sp. SCIV0701.</title>
        <authorList>
            <person name="Zhao H."/>
        </authorList>
    </citation>
    <scope>NUCLEOTIDE SEQUENCE</scope>
    <source>
        <strain evidence="3">SCIV0701</strain>
    </source>
</reference>